<evidence type="ECO:0000313" key="3">
    <source>
        <dbReference type="Proteomes" id="UP000225706"/>
    </source>
</evidence>
<dbReference type="InterPro" id="IPR011029">
    <property type="entry name" value="DEATH-like_dom_sf"/>
</dbReference>
<evidence type="ECO:0000313" key="2">
    <source>
        <dbReference type="EMBL" id="PFX22942.1"/>
    </source>
</evidence>
<organism evidence="2 3">
    <name type="scientific">Stylophora pistillata</name>
    <name type="common">Smooth cauliflower coral</name>
    <dbReference type="NCBI Taxonomy" id="50429"/>
    <lineage>
        <taxon>Eukaryota</taxon>
        <taxon>Metazoa</taxon>
        <taxon>Cnidaria</taxon>
        <taxon>Anthozoa</taxon>
        <taxon>Hexacorallia</taxon>
        <taxon>Scleractinia</taxon>
        <taxon>Astrocoeniina</taxon>
        <taxon>Pocilloporidae</taxon>
        <taxon>Stylophora</taxon>
    </lineage>
</organism>
<dbReference type="OrthoDB" id="100767at2759"/>
<protein>
    <submittedName>
        <fullName evidence="2">Uncharacterized protein y4fB</fullName>
    </submittedName>
</protein>
<feature type="domain" description="Death" evidence="1">
    <location>
        <begin position="269"/>
        <end position="354"/>
    </location>
</feature>
<reference evidence="3" key="1">
    <citation type="journal article" date="2017" name="bioRxiv">
        <title>Comparative analysis of the genomes of Stylophora pistillata and Acropora digitifera provides evidence for extensive differences between species of corals.</title>
        <authorList>
            <person name="Voolstra C.R."/>
            <person name="Li Y."/>
            <person name="Liew Y.J."/>
            <person name="Baumgarten S."/>
            <person name="Zoccola D."/>
            <person name="Flot J.-F."/>
            <person name="Tambutte S."/>
            <person name="Allemand D."/>
            <person name="Aranda M."/>
        </authorList>
    </citation>
    <scope>NUCLEOTIDE SEQUENCE [LARGE SCALE GENOMIC DNA]</scope>
</reference>
<dbReference type="PROSITE" id="PS50017">
    <property type="entry name" value="DEATH_DOMAIN"/>
    <property type="match status" value="1"/>
</dbReference>
<dbReference type="PANTHER" id="PTHR36234">
    <property type="entry name" value="LYSYL ENDOPEPTIDASE"/>
    <property type="match status" value="1"/>
</dbReference>
<sequence length="354" mass="39718">MAAKERNEVILSEGNGLQSTKLLADKVNAVCYIETAIIDPSSRKERLKRGTGFLSRLTKLKSFAEVYGVFTNNHVLGTENEAEKAYATFGYEGSNKGEKVKLKPDIMFRTNKDLDYTFVGVNKEDFDGLNLTIEPILVEPEPELKKGENVMIIQHPKGQPKHFSQEKILNVEKPFVFYKADTENGSSGSPVLTSEGLVLIAIHHKGSEELSYNKGTLTSEILMHLQEGTYTKNRGSLSDSQDKEIFEVDPLPKRVKMSQGNDESHEQPSEEVLENLSQDIVSFWKPLGRKLKVVNVKLEEIQGDNIQYPGIKEKAYQMLLAWIDQEETATFHHLSGALQSLGKNRLAHKYCGTS</sequence>
<dbReference type="InterPro" id="IPR000488">
    <property type="entry name" value="Death_dom"/>
</dbReference>
<dbReference type="Pfam" id="PF00531">
    <property type="entry name" value="Death"/>
    <property type="match status" value="1"/>
</dbReference>
<dbReference type="SMART" id="SM00005">
    <property type="entry name" value="DEATH"/>
    <property type="match status" value="1"/>
</dbReference>
<dbReference type="SUPFAM" id="SSF50494">
    <property type="entry name" value="Trypsin-like serine proteases"/>
    <property type="match status" value="1"/>
</dbReference>
<dbReference type="Gene3D" id="1.10.533.10">
    <property type="entry name" value="Death Domain, Fas"/>
    <property type="match status" value="1"/>
</dbReference>
<dbReference type="Gene3D" id="2.40.10.10">
    <property type="entry name" value="Trypsin-like serine proteases"/>
    <property type="match status" value="2"/>
</dbReference>
<proteinExistence type="predicted"/>
<dbReference type="GO" id="GO:0007165">
    <property type="term" value="P:signal transduction"/>
    <property type="evidence" value="ECO:0007669"/>
    <property type="project" value="InterPro"/>
</dbReference>
<dbReference type="Proteomes" id="UP000225706">
    <property type="component" value="Unassembled WGS sequence"/>
</dbReference>
<dbReference type="EMBL" id="LSMT01000224">
    <property type="protein sequence ID" value="PFX22942.1"/>
    <property type="molecule type" value="Genomic_DNA"/>
</dbReference>
<dbReference type="Pfam" id="PF13365">
    <property type="entry name" value="Trypsin_2"/>
    <property type="match status" value="1"/>
</dbReference>
<dbReference type="CDD" id="cd01670">
    <property type="entry name" value="Death"/>
    <property type="match status" value="1"/>
</dbReference>
<dbReference type="PANTHER" id="PTHR36234:SF5">
    <property type="entry name" value="LYSYL ENDOPEPTIDASE"/>
    <property type="match status" value="1"/>
</dbReference>
<gene>
    <name evidence="2" type="ORF">AWC38_SpisGene12515</name>
</gene>
<name>A0A2B4S345_STYPI</name>
<dbReference type="InterPro" id="IPR009003">
    <property type="entry name" value="Peptidase_S1_PA"/>
</dbReference>
<evidence type="ECO:0000259" key="1">
    <source>
        <dbReference type="PROSITE" id="PS50017"/>
    </source>
</evidence>
<dbReference type="SUPFAM" id="SSF47986">
    <property type="entry name" value="DEATH domain"/>
    <property type="match status" value="1"/>
</dbReference>
<dbReference type="InterPro" id="IPR043504">
    <property type="entry name" value="Peptidase_S1_PA_chymotrypsin"/>
</dbReference>
<dbReference type="AlphaFoldDB" id="A0A2B4S345"/>
<comment type="caution">
    <text evidence="2">The sequence shown here is derived from an EMBL/GenBank/DDBJ whole genome shotgun (WGS) entry which is preliminary data.</text>
</comment>
<keyword evidence="3" id="KW-1185">Reference proteome</keyword>
<accession>A0A2B4S345</accession>